<organism evidence="1">
    <name type="scientific">Arundo donax</name>
    <name type="common">Giant reed</name>
    <name type="synonym">Donax arundinaceus</name>
    <dbReference type="NCBI Taxonomy" id="35708"/>
    <lineage>
        <taxon>Eukaryota</taxon>
        <taxon>Viridiplantae</taxon>
        <taxon>Streptophyta</taxon>
        <taxon>Embryophyta</taxon>
        <taxon>Tracheophyta</taxon>
        <taxon>Spermatophyta</taxon>
        <taxon>Magnoliopsida</taxon>
        <taxon>Liliopsida</taxon>
        <taxon>Poales</taxon>
        <taxon>Poaceae</taxon>
        <taxon>PACMAD clade</taxon>
        <taxon>Arundinoideae</taxon>
        <taxon>Arundineae</taxon>
        <taxon>Arundo</taxon>
    </lineage>
</organism>
<evidence type="ECO:0000313" key="1">
    <source>
        <dbReference type="EMBL" id="JAD39726.1"/>
    </source>
</evidence>
<name>A0A0A8ZLP5_ARUDO</name>
<reference evidence="1" key="1">
    <citation type="submission" date="2014-09" db="EMBL/GenBank/DDBJ databases">
        <authorList>
            <person name="Magalhaes I.L.F."/>
            <person name="Oliveira U."/>
            <person name="Santos F.R."/>
            <person name="Vidigal T.H.D.A."/>
            <person name="Brescovit A.D."/>
            <person name="Santos A.J."/>
        </authorList>
    </citation>
    <scope>NUCLEOTIDE SEQUENCE</scope>
    <source>
        <tissue evidence="1">Shoot tissue taken approximately 20 cm above the soil surface</tissue>
    </source>
</reference>
<protein>
    <submittedName>
        <fullName evidence="1">Uncharacterized protein</fullName>
    </submittedName>
</protein>
<dbReference type="EMBL" id="GBRH01258169">
    <property type="protein sequence ID" value="JAD39726.1"/>
    <property type="molecule type" value="Transcribed_RNA"/>
</dbReference>
<accession>A0A0A8ZLP5</accession>
<reference evidence="1" key="2">
    <citation type="journal article" date="2015" name="Data Brief">
        <title>Shoot transcriptome of the giant reed, Arundo donax.</title>
        <authorList>
            <person name="Barrero R.A."/>
            <person name="Guerrero F.D."/>
            <person name="Moolhuijzen P."/>
            <person name="Goolsby J.A."/>
            <person name="Tidwell J."/>
            <person name="Bellgard S.E."/>
            <person name="Bellgard M.I."/>
        </authorList>
    </citation>
    <scope>NUCLEOTIDE SEQUENCE</scope>
    <source>
        <tissue evidence="1">Shoot tissue taken approximately 20 cm above the soil surface</tissue>
    </source>
</reference>
<proteinExistence type="predicted"/>
<sequence length="28" mass="3281">MTAELQKRGNLSIRSNLTLVSQYFFTYV</sequence>
<dbReference type="AlphaFoldDB" id="A0A0A8ZLP5"/>